<evidence type="ECO:0000256" key="7">
    <source>
        <dbReference type="ARBA" id="ARBA00023136"/>
    </source>
</evidence>
<feature type="compositionally biased region" description="Basic and acidic residues" evidence="8">
    <location>
        <begin position="101"/>
        <end position="110"/>
    </location>
</feature>
<gene>
    <name evidence="10" type="ORF">LEL_09575</name>
</gene>
<evidence type="ECO:0000256" key="5">
    <source>
        <dbReference type="ARBA" id="ARBA00022824"/>
    </source>
</evidence>
<accession>A0A162LIE8</accession>
<organism evidence="10 11">
    <name type="scientific">Akanthomyces lecanii RCEF 1005</name>
    <dbReference type="NCBI Taxonomy" id="1081108"/>
    <lineage>
        <taxon>Eukaryota</taxon>
        <taxon>Fungi</taxon>
        <taxon>Dikarya</taxon>
        <taxon>Ascomycota</taxon>
        <taxon>Pezizomycotina</taxon>
        <taxon>Sordariomycetes</taxon>
        <taxon>Hypocreomycetidae</taxon>
        <taxon>Hypocreales</taxon>
        <taxon>Cordycipitaceae</taxon>
        <taxon>Akanthomyces</taxon>
        <taxon>Cordyceps confragosa</taxon>
    </lineage>
</organism>
<evidence type="ECO:0000256" key="2">
    <source>
        <dbReference type="ARBA" id="ARBA00004687"/>
    </source>
</evidence>
<feature type="transmembrane region" description="Helical" evidence="9">
    <location>
        <begin position="152"/>
        <end position="174"/>
    </location>
</feature>
<keyword evidence="3" id="KW-0337">GPI-anchor biosynthesis</keyword>
<comment type="subcellular location">
    <subcellularLocation>
        <location evidence="1">Endoplasmic reticulum membrane</location>
        <topology evidence="1">Multi-pass membrane protein</topology>
    </subcellularLocation>
</comment>
<comment type="caution">
    <text evidence="10">The sequence shown here is derived from an EMBL/GenBank/DDBJ whole genome shotgun (WGS) entry which is preliminary data.</text>
</comment>
<sequence>MSSAKTTTTASASEVAAVDTKLKILLHPIPVYDSPLAKGVSLGRVAVLLSLLAWQMDNLVADPASALRRALPVVAAIQAVYAALCIPPAGSSLSKTGKKPRPGEKLKKNDGGTNPITVRKIMQCPASTSPSVSLRVPCFYTDLYPPPSQSAIIALALSTLTIPALYALLVLFGAPFLEHTAGTVLCAAHFALLAVFPLVYARGLDRPALVAVAGAAAPLDETFGGLVGAAAGAWLGAVPIPLDWDRDWQRWPVTIVVGAYLGAAAGSLLAGTVLYGKRLAGPAVKAD</sequence>
<evidence type="ECO:0000256" key="1">
    <source>
        <dbReference type="ARBA" id="ARBA00004477"/>
    </source>
</evidence>
<keyword evidence="4 9" id="KW-0812">Transmembrane</keyword>
<dbReference type="OrthoDB" id="17366at2759"/>
<dbReference type="Proteomes" id="UP000076881">
    <property type="component" value="Unassembled WGS sequence"/>
</dbReference>
<dbReference type="GO" id="GO:0006506">
    <property type="term" value="P:GPI anchor biosynthetic process"/>
    <property type="evidence" value="ECO:0007669"/>
    <property type="project" value="UniProtKB-UniPathway"/>
</dbReference>
<evidence type="ECO:0000256" key="9">
    <source>
        <dbReference type="SAM" id="Phobius"/>
    </source>
</evidence>
<comment type="pathway">
    <text evidence="2">Glycolipid biosynthesis; glycosylphosphatidylinositol-anchor biosynthesis.</text>
</comment>
<keyword evidence="6 9" id="KW-1133">Transmembrane helix</keyword>
<keyword evidence="5" id="KW-0256">Endoplasmic reticulum</keyword>
<feature type="transmembrane region" description="Helical" evidence="9">
    <location>
        <begin position="255"/>
        <end position="275"/>
    </location>
</feature>
<evidence type="ECO:0000256" key="3">
    <source>
        <dbReference type="ARBA" id="ARBA00022502"/>
    </source>
</evidence>
<keyword evidence="11" id="KW-1185">Reference proteome</keyword>
<feature type="transmembrane region" description="Helical" evidence="9">
    <location>
        <begin position="180"/>
        <end position="201"/>
    </location>
</feature>
<feature type="transmembrane region" description="Helical" evidence="9">
    <location>
        <begin position="208"/>
        <end position="235"/>
    </location>
</feature>
<dbReference type="AlphaFoldDB" id="A0A162LIE8"/>
<name>A0A162LIE8_CORDF</name>
<dbReference type="InterPro" id="IPR009580">
    <property type="entry name" value="GPI_biosynthesis_protein_Pig-F"/>
</dbReference>
<dbReference type="EMBL" id="AZHF01000009">
    <property type="protein sequence ID" value="OAA70984.1"/>
    <property type="molecule type" value="Genomic_DNA"/>
</dbReference>
<evidence type="ECO:0000256" key="8">
    <source>
        <dbReference type="SAM" id="MobiDB-lite"/>
    </source>
</evidence>
<dbReference type="GO" id="GO:0005789">
    <property type="term" value="C:endoplasmic reticulum membrane"/>
    <property type="evidence" value="ECO:0007669"/>
    <property type="project" value="UniProtKB-SubCell"/>
</dbReference>
<dbReference type="STRING" id="1081108.A0A162LIE8"/>
<evidence type="ECO:0000313" key="11">
    <source>
        <dbReference type="Proteomes" id="UP000076881"/>
    </source>
</evidence>
<proteinExistence type="predicted"/>
<evidence type="ECO:0000256" key="6">
    <source>
        <dbReference type="ARBA" id="ARBA00022989"/>
    </source>
</evidence>
<protein>
    <submittedName>
        <fullName evidence="10">GPI biosynthesis protein Pig-F</fullName>
    </submittedName>
</protein>
<feature type="region of interest" description="Disordered" evidence="8">
    <location>
        <begin position="92"/>
        <end position="115"/>
    </location>
</feature>
<evidence type="ECO:0000256" key="4">
    <source>
        <dbReference type="ARBA" id="ARBA00022692"/>
    </source>
</evidence>
<evidence type="ECO:0000313" key="10">
    <source>
        <dbReference type="EMBL" id="OAA70984.1"/>
    </source>
</evidence>
<dbReference type="Pfam" id="PF06699">
    <property type="entry name" value="PIG-F"/>
    <property type="match status" value="1"/>
</dbReference>
<keyword evidence="7 9" id="KW-0472">Membrane</keyword>
<dbReference type="UniPathway" id="UPA00196"/>
<reference evidence="10 11" key="1">
    <citation type="journal article" date="2016" name="Genome Biol. Evol.">
        <title>Divergent and convergent evolution of fungal pathogenicity.</title>
        <authorList>
            <person name="Shang Y."/>
            <person name="Xiao G."/>
            <person name="Zheng P."/>
            <person name="Cen K."/>
            <person name="Zhan S."/>
            <person name="Wang C."/>
        </authorList>
    </citation>
    <scope>NUCLEOTIDE SEQUENCE [LARGE SCALE GENOMIC DNA]</scope>
    <source>
        <strain evidence="10 11">RCEF 1005</strain>
    </source>
</reference>